<dbReference type="InterPro" id="IPR002470">
    <property type="entry name" value="Peptidase_S9A"/>
</dbReference>
<dbReference type="Pfam" id="PF00326">
    <property type="entry name" value="Peptidase_S9"/>
    <property type="match status" value="1"/>
</dbReference>
<evidence type="ECO:0000313" key="8">
    <source>
        <dbReference type="EMBL" id="GLQ20570.1"/>
    </source>
</evidence>
<reference evidence="8" key="2">
    <citation type="submission" date="2023-01" db="EMBL/GenBank/DDBJ databases">
        <title>Draft genome sequence of Algimonas porphyrae strain NBRC 108216.</title>
        <authorList>
            <person name="Sun Q."/>
            <person name="Mori K."/>
        </authorList>
    </citation>
    <scope>NUCLEOTIDE SEQUENCE</scope>
    <source>
        <strain evidence="8">NBRC 108216</strain>
    </source>
</reference>
<gene>
    <name evidence="8" type="ORF">GCM10007854_15250</name>
</gene>
<keyword evidence="3" id="KW-0720">Serine protease</keyword>
<dbReference type="PANTHER" id="PTHR42881:SF13">
    <property type="entry name" value="PROLYL ENDOPEPTIDASE"/>
    <property type="match status" value="1"/>
</dbReference>
<dbReference type="InterPro" id="IPR001375">
    <property type="entry name" value="Peptidase_S9_cat"/>
</dbReference>
<evidence type="ECO:0000256" key="2">
    <source>
        <dbReference type="ARBA" id="ARBA00022801"/>
    </source>
</evidence>
<dbReference type="Proteomes" id="UP001161390">
    <property type="component" value="Unassembled WGS sequence"/>
</dbReference>
<dbReference type="PRINTS" id="PR00862">
    <property type="entry name" value="PROLIGOPTASE"/>
</dbReference>
<sequence>MSPRNTTRNFLTATAMALVLAACSNADEASVTETTDTAATDMATSDMSSPETPSTDAATYVPVAYETDGQRDADHLWLEEVEGEAALDQVKAWNEVTLNELMADPRYETLYNDALSILQSKDRIPYVSYRGGAAHNFWQDETNVRGVWRKTTMDSYLSGNTAWETVLDFDALAEAEDKNWVYKGNNCLSPDYTLCIINLSDGGKDAVVRREFNTETGEFVVDGFVTPESKGTMDWVDENTMVVAVDFGEGTMTDSGYPSTARIWTRGTPLAESVEIGRGNQTDVGYWPGVFELSDGRREIVVSQSETFYDTNYFWFPRNADGTVGDAVPFPIPSKSNLGAEFKGQVMLSLNEDWRGFNSGDLVSFAIDDFMDDGEIADLNLVYSPDAKSSLGGYGVTKDKVLLAKTTDVKGSVLAFDWDGETWTSEPIALPENGAAGVGATNPKESIAFLSAEDFLTPDTLYTIDTSADALTPVAAKSLPDWFDASNMVSEQKFATSADGTQVPYFIVRSKDTAMNGENPTLLYGYGGFEISLNPSYSATRGKLWLENGGVYVLANIRGGGEYGPNWHQAGLKTERQRIYDDFIAVAEDLIETGVTSPDHLGIEGGSNGGLLTGVMTTQRPDLFNAAIIAVPLLDMQRFHKLLAGASWMGEYGNPDDAVEGAFLRQISPYHNIREDEDYPEVFLITSTKDDRVHPGHARKFAMRMQDQGHDFHYYENIDGGHSAAANLKETAKRLALQHVYLLQKLADDAS</sequence>
<protein>
    <submittedName>
        <fullName evidence="8">Peptidase y4nA</fullName>
    </submittedName>
</protein>
<dbReference type="SUPFAM" id="SSF53474">
    <property type="entry name" value="alpha/beta-Hydrolases"/>
    <property type="match status" value="1"/>
</dbReference>
<dbReference type="PANTHER" id="PTHR42881">
    <property type="entry name" value="PROLYL ENDOPEPTIDASE"/>
    <property type="match status" value="1"/>
</dbReference>
<reference evidence="8" key="1">
    <citation type="journal article" date="2014" name="Int. J. Syst. Evol. Microbiol.">
        <title>Complete genome of a new Firmicutes species belonging to the dominant human colonic microbiota ('Ruminococcus bicirculans') reveals two chromosomes and a selective capacity to utilize plant glucans.</title>
        <authorList>
            <consortium name="NISC Comparative Sequencing Program"/>
            <person name="Wegmann U."/>
            <person name="Louis P."/>
            <person name="Goesmann A."/>
            <person name="Henrissat B."/>
            <person name="Duncan S.H."/>
            <person name="Flint H.J."/>
        </authorList>
    </citation>
    <scope>NUCLEOTIDE SEQUENCE</scope>
    <source>
        <strain evidence="8">NBRC 108216</strain>
    </source>
</reference>
<evidence type="ECO:0000256" key="5">
    <source>
        <dbReference type="SAM" id="SignalP"/>
    </source>
</evidence>
<keyword evidence="1" id="KW-0645">Protease</keyword>
<feature type="chain" id="PRO_5045984557" evidence="5">
    <location>
        <begin position="27"/>
        <end position="751"/>
    </location>
</feature>
<evidence type="ECO:0000256" key="4">
    <source>
        <dbReference type="SAM" id="MobiDB-lite"/>
    </source>
</evidence>
<dbReference type="Gene3D" id="3.40.50.1820">
    <property type="entry name" value="alpha/beta hydrolase"/>
    <property type="match status" value="1"/>
</dbReference>
<evidence type="ECO:0000259" key="6">
    <source>
        <dbReference type="Pfam" id="PF00326"/>
    </source>
</evidence>
<dbReference type="InterPro" id="IPR029058">
    <property type="entry name" value="AB_hydrolase_fold"/>
</dbReference>
<name>A0ABQ5V1P5_9PROT</name>
<dbReference type="InterPro" id="IPR023302">
    <property type="entry name" value="Pept_S9A_N"/>
</dbReference>
<feature type="signal peptide" evidence="5">
    <location>
        <begin position="1"/>
        <end position="26"/>
    </location>
</feature>
<dbReference type="Pfam" id="PF02897">
    <property type="entry name" value="Peptidase_S9_N"/>
    <property type="match status" value="1"/>
</dbReference>
<dbReference type="PROSITE" id="PS51257">
    <property type="entry name" value="PROKAR_LIPOPROTEIN"/>
    <property type="match status" value="1"/>
</dbReference>
<keyword evidence="5" id="KW-0732">Signal</keyword>
<proteinExistence type="predicted"/>
<dbReference type="SUPFAM" id="SSF50993">
    <property type="entry name" value="Peptidase/esterase 'gauge' domain"/>
    <property type="match status" value="1"/>
</dbReference>
<evidence type="ECO:0000313" key="9">
    <source>
        <dbReference type="Proteomes" id="UP001161390"/>
    </source>
</evidence>
<feature type="domain" description="Peptidase S9 prolyl oligopeptidase catalytic" evidence="6">
    <location>
        <begin position="540"/>
        <end position="746"/>
    </location>
</feature>
<organism evidence="8 9">
    <name type="scientific">Algimonas porphyrae</name>
    <dbReference type="NCBI Taxonomy" id="1128113"/>
    <lineage>
        <taxon>Bacteria</taxon>
        <taxon>Pseudomonadati</taxon>
        <taxon>Pseudomonadota</taxon>
        <taxon>Alphaproteobacteria</taxon>
        <taxon>Maricaulales</taxon>
        <taxon>Robiginitomaculaceae</taxon>
        <taxon>Algimonas</taxon>
    </lineage>
</organism>
<keyword evidence="9" id="KW-1185">Reference proteome</keyword>
<keyword evidence="2" id="KW-0378">Hydrolase</keyword>
<evidence type="ECO:0000256" key="3">
    <source>
        <dbReference type="ARBA" id="ARBA00022825"/>
    </source>
</evidence>
<evidence type="ECO:0000259" key="7">
    <source>
        <dbReference type="Pfam" id="PF02897"/>
    </source>
</evidence>
<dbReference type="Gene3D" id="2.130.10.120">
    <property type="entry name" value="Prolyl oligopeptidase, N-terminal domain"/>
    <property type="match status" value="1"/>
</dbReference>
<feature type="domain" description="Peptidase S9A N-terminal" evidence="7">
    <location>
        <begin position="75"/>
        <end position="475"/>
    </location>
</feature>
<feature type="compositionally biased region" description="Low complexity" evidence="4">
    <location>
        <begin position="29"/>
        <end position="49"/>
    </location>
</feature>
<evidence type="ECO:0000256" key="1">
    <source>
        <dbReference type="ARBA" id="ARBA00022670"/>
    </source>
</evidence>
<dbReference type="InterPro" id="IPR051167">
    <property type="entry name" value="Prolyl_oligopep/macrocyclase"/>
</dbReference>
<feature type="region of interest" description="Disordered" evidence="4">
    <location>
        <begin position="29"/>
        <end position="56"/>
    </location>
</feature>
<dbReference type="RefSeq" id="WP_284371286.1">
    <property type="nucleotide sequence ID" value="NZ_BSNJ01000003.1"/>
</dbReference>
<dbReference type="EMBL" id="BSNJ01000003">
    <property type="protein sequence ID" value="GLQ20570.1"/>
    <property type="molecule type" value="Genomic_DNA"/>
</dbReference>
<comment type="caution">
    <text evidence="8">The sequence shown here is derived from an EMBL/GenBank/DDBJ whole genome shotgun (WGS) entry which is preliminary data.</text>
</comment>
<accession>A0ABQ5V1P5</accession>